<dbReference type="Proteomes" id="UP000260780">
    <property type="component" value="Unassembled WGS sequence"/>
</dbReference>
<dbReference type="RefSeq" id="WP_117748619.1">
    <property type="nucleotide sequence ID" value="NZ_QRML01000035.1"/>
</dbReference>
<dbReference type="AlphaFoldDB" id="A0A3E4VWJ9"/>
<evidence type="ECO:0000313" key="2">
    <source>
        <dbReference type="Proteomes" id="UP000260780"/>
    </source>
</evidence>
<organism evidence="1 2">
    <name type="scientific">Phocaeicola plebeius</name>
    <dbReference type="NCBI Taxonomy" id="310297"/>
    <lineage>
        <taxon>Bacteria</taxon>
        <taxon>Pseudomonadati</taxon>
        <taxon>Bacteroidota</taxon>
        <taxon>Bacteroidia</taxon>
        <taxon>Bacteroidales</taxon>
        <taxon>Bacteroidaceae</taxon>
        <taxon>Phocaeicola</taxon>
    </lineage>
</organism>
<proteinExistence type="predicted"/>
<dbReference type="EMBL" id="QSTF01000071">
    <property type="protein sequence ID" value="RGM34312.1"/>
    <property type="molecule type" value="Genomic_DNA"/>
</dbReference>
<evidence type="ECO:0000313" key="1">
    <source>
        <dbReference type="EMBL" id="RGM34312.1"/>
    </source>
</evidence>
<protein>
    <submittedName>
        <fullName evidence="1">Uncharacterized protein</fullName>
    </submittedName>
</protein>
<name>A0A3E4VWJ9_9BACT</name>
<gene>
    <name evidence="1" type="ORF">DXC17_16640</name>
</gene>
<comment type="caution">
    <text evidence="1">The sequence shown here is derived from an EMBL/GenBank/DDBJ whole genome shotgun (WGS) entry which is preliminary data.</text>
</comment>
<sequence length="124" mass="14165">MNKRYIHITKADRDFIAKALNVTEKTVYNAIRFDNRRGNSELSAKIRKLAMDRGGIVMVVIPEIETFHDYDNVMRQYCPNGALIELDRNDGSGQVIFKGETVKTYEHVMVADINQIQAFASALR</sequence>
<accession>A0A3E4VWJ9</accession>
<reference evidence="1 2" key="1">
    <citation type="submission" date="2018-08" db="EMBL/GenBank/DDBJ databases">
        <title>A genome reference for cultivated species of the human gut microbiota.</title>
        <authorList>
            <person name="Zou Y."/>
            <person name="Xue W."/>
            <person name="Luo G."/>
        </authorList>
    </citation>
    <scope>NUCLEOTIDE SEQUENCE [LARGE SCALE GENOMIC DNA]</scope>
    <source>
        <strain evidence="1 2">OM08-14</strain>
    </source>
</reference>